<evidence type="ECO:0000313" key="4">
    <source>
        <dbReference type="Proteomes" id="UP001560573"/>
    </source>
</evidence>
<dbReference type="Pfam" id="PF03795">
    <property type="entry name" value="YCII"/>
    <property type="match status" value="1"/>
</dbReference>
<evidence type="ECO:0000259" key="2">
    <source>
        <dbReference type="Pfam" id="PF03795"/>
    </source>
</evidence>
<gene>
    <name evidence="3" type="ORF">QTN47_10835</name>
</gene>
<evidence type="ECO:0000313" key="3">
    <source>
        <dbReference type="EMBL" id="MEX6687993.1"/>
    </source>
</evidence>
<accession>A0ABV3ZHL4</accession>
<name>A0ABV3ZHL4_9BACT</name>
<proteinExistence type="inferred from homology"/>
<sequence>MPQFLILAEDFKDGEALDRRLAVREQHLERARNEQAKGILKVGGATISDAGKMHGSMLVVELENQDAVKQWIAEDPYVTGRVWDEIRIEPFKIAII</sequence>
<dbReference type="EMBL" id="JAULBC010000003">
    <property type="protein sequence ID" value="MEX6687993.1"/>
    <property type="molecule type" value="Genomic_DNA"/>
</dbReference>
<dbReference type="SUPFAM" id="SSF54909">
    <property type="entry name" value="Dimeric alpha+beta barrel"/>
    <property type="match status" value="1"/>
</dbReference>
<dbReference type="PANTHER" id="PTHR33606">
    <property type="entry name" value="PROTEIN YCII"/>
    <property type="match status" value="1"/>
</dbReference>
<reference evidence="3 4" key="1">
    <citation type="submission" date="2023-07" db="EMBL/GenBank/DDBJ databases">
        <authorList>
            <person name="Lian W.-H."/>
        </authorList>
    </citation>
    <scope>NUCLEOTIDE SEQUENCE [LARGE SCALE GENOMIC DNA]</scope>
    <source>
        <strain evidence="3 4">SYSU DXS3180</strain>
    </source>
</reference>
<dbReference type="InterPro" id="IPR011008">
    <property type="entry name" value="Dimeric_a/b-barrel"/>
</dbReference>
<feature type="domain" description="YCII-related" evidence="2">
    <location>
        <begin position="4"/>
        <end position="92"/>
    </location>
</feature>
<dbReference type="PANTHER" id="PTHR33606:SF3">
    <property type="entry name" value="PROTEIN YCII"/>
    <property type="match status" value="1"/>
</dbReference>
<comment type="caution">
    <text evidence="3">The sequence shown here is derived from an EMBL/GenBank/DDBJ whole genome shotgun (WGS) entry which is preliminary data.</text>
</comment>
<dbReference type="InterPro" id="IPR005545">
    <property type="entry name" value="YCII"/>
</dbReference>
<organism evidence="3 4">
    <name type="scientific">Danxiaibacter flavus</name>
    <dbReference type="NCBI Taxonomy" id="3049108"/>
    <lineage>
        <taxon>Bacteria</taxon>
        <taxon>Pseudomonadati</taxon>
        <taxon>Bacteroidota</taxon>
        <taxon>Chitinophagia</taxon>
        <taxon>Chitinophagales</taxon>
        <taxon>Chitinophagaceae</taxon>
        <taxon>Danxiaibacter</taxon>
    </lineage>
</organism>
<dbReference type="Proteomes" id="UP001560573">
    <property type="component" value="Unassembled WGS sequence"/>
</dbReference>
<dbReference type="RefSeq" id="WP_369329400.1">
    <property type="nucleotide sequence ID" value="NZ_JAULBC010000003.1"/>
</dbReference>
<dbReference type="InterPro" id="IPR051807">
    <property type="entry name" value="Sec-metab_biosynth-assoc"/>
</dbReference>
<evidence type="ECO:0000256" key="1">
    <source>
        <dbReference type="ARBA" id="ARBA00007689"/>
    </source>
</evidence>
<comment type="similarity">
    <text evidence="1">Belongs to the YciI family.</text>
</comment>
<dbReference type="Gene3D" id="3.30.70.1060">
    <property type="entry name" value="Dimeric alpha+beta barrel"/>
    <property type="match status" value="1"/>
</dbReference>
<keyword evidence="4" id="KW-1185">Reference proteome</keyword>
<protein>
    <submittedName>
        <fullName evidence="3">YciI family protein</fullName>
    </submittedName>
</protein>